<keyword evidence="4" id="KW-1185">Reference proteome</keyword>
<evidence type="ECO:0000256" key="1">
    <source>
        <dbReference type="ARBA" id="ARBA00006987"/>
    </source>
</evidence>
<dbReference type="Gene3D" id="3.40.190.150">
    <property type="entry name" value="Bordetella uptake gene, domain 1"/>
    <property type="match status" value="1"/>
</dbReference>
<name>A0A857J7T5_9BURK</name>
<evidence type="ECO:0000313" key="3">
    <source>
        <dbReference type="EMBL" id="QHI99131.1"/>
    </source>
</evidence>
<keyword evidence="2" id="KW-0732">Signal</keyword>
<dbReference type="KEGG" id="xyk:GT347_14740"/>
<evidence type="ECO:0000256" key="2">
    <source>
        <dbReference type="SAM" id="SignalP"/>
    </source>
</evidence>
<dbReference type="InterPro" id="IPR042100">
    <property type="entry name" value="Bug_dom1"/>
</dbReference>
<dbReference type="EMBL" id="CP047650">
    <property type="protein sequence ID" value="QHI99131.1"/>
    <property type="molecule type" value="Genomic_DNA"/>
</dbReference>
<dbReference type="Proteomes" id="UP000464787">
    <property type="component" value="Chromosome"/>
</dbReference>
<dbReference type="AlphaFoldDB" id="A0A857J7T5"/>
<dbReference type="Gene3D" id="3.40.190.10">
    <property type="entry name" value="Periplasmic binding protein-like II"/>
    <property type="match status" value="1"/>
</dbReference>
<protein>
    <submittedName>
        <fullName evidence="3">Tripartite tricarboxylate transporter substrate binding protein</fullName>
    </submittedName>
</protein>
<dbReference type="InterPro" id="IPR005064">
    <property type="entry name" value="BUG"/>
</dbReference>
<reference evidence="3 4" key="1">
    <citation type="submission" date="2020-01" db="EMBL/GenBank/DDBJ databases">
        <title>Genome sequencing of strain KACC 21265.</title>
        <authorList>
            <person name="Heo J."/>
            <person name="Kim S.-J."/>
            <person name="Kim J.-S."/>
            <person name="Hong S.-B."/>
            <person name="Kwon S.-W."/>
        </authorList>
    </citation>
    <scope>NUCLEOTIDE SEQUENCE [LARGE SCALE GENOMIC DNA]</scope>
    <source>
        <strain evidence="3 4">KACC 21265</strain>
    </source>
</reference>
<evidence type="ECO:0000313" key="4">
    <source>
        <dbReference type="Proteomes" id="UP000464787"/>
    </source>
</evidence>
<proteinExistence type="inferred from homology"/>
<organism evidence="3 4">
    <name type="scientific">Xylophilus rhododendri</name>
    <dbReference type="NCBI Taxonomy" id="2697032"/>
    <lineage>
        <taxon>Bacteria</taxon>
        <taxon>Pseudomonadati</taxon>
        <taxon>Pseudomonadota</taxon>
        <taxon>Betaproteobacteria</taxon>
        <taxon>Burkholderiales</taxon>
        <taxon>Xylophilus</taxon>
    </lineage>
</organism>
<gene>
    <name evidence="3" type="ORF">GT347_14740</name>
</gene>
<dbReference type="PANTHER" id="PTHR42928:SF5">
    <property type="entry name" value="BLR1237 PROTEIN"/>
    <property type="match status" value="1"/>
</dbReference>
<comment type="similarity">
    <text evidence="1">Belongs to the UPF0065 (bug) family.</text>
</comment>
<feature type="chain" id="PRO_5032629878" evidence="2">
    <location>
        <begin position="24"/>
        <end position="322"/>
    </location>
</feature>
<dbReference type="SUPFAM" id="SSF53850">
    <property type="entry name" value="Periplasmic binding protein-like II"/>
    <property type="match status" value="1"/>
</dbReference>
<sequence>MFQRFLVAAAAALSILAPQAGHAGAFPERPIRIVVPYPAGGSSDVLIRVMAPVLQGRWGVPVVVENRVGASTIIGVNAVAKAAPDGYTLGVVTNAFAVNPSLRDNLPYDTLKDFAPLTQLTFTPNVLVAQPGASFKTLRGLQELARSGKRELSSGSIGNGTAAHLALEKLKALSGMNILHVPYPGSAPGVVAVMGGQTDLLMAPLPDVLPYVRSGKIVALGVGSASRVPQLPEVATFIESGFTGFESGAWFGMVGPAGLDPQIAQKLSADLASALADPAVHDKIAALGLTPTSSTPEAFRKLIAAEVKSSGEIVRRAGIRVD</sequence>
<feature type="signal peptide" evidence="2">
    <location>
        <begin position="1"/>
        <end position="23"/>
    </location>
</feature>
<dbReference type="PANTHER" id="PTHR42928">
    <property type="entry name" value="TRICARBOXYLATE-BINDING PROTEIN"/>
    <property type="match status" value="1"/>
</dbReference>
<accession>A0A857J7T5</accession>
<dbReference type="Pfam" id="PF03401">
    <property type="entry name" value="TctC"/>
    <property type="match status" value="1"/>
</dbReference>
<dbReference type="PIRSF" id="PIRSF017082">
    <property type="entry name" value="YflP"/>
    <property type="match status" value="1"/>
</dbReference>
<dbReference type="RefSeq" id="WP_160552912.1">
    <property type="nucleotide sequence ID" value="NZ_CP047650.1"/>
</dbReference>
<dbReference type="CDD" id="cd13578">
    <property type="entry name" value="PBP2_Bug27"/>
    <property type="match status" value="1"/>
</dbReference>